<protein>
    <recommendedName>
        <fullName evidence="3">Polyketide cyclase / dehydrase and lipid transport</fullName>
    </recommendedName>
</protein>
<accession>A0A517VKM5</accession>
<proteinExistence type="predicted"/>
<dbReference type="Proteomes" id="UP000316855">
    <property type="component" value="Chromosome"/>
</dbReference>
<dbReference type="SUPFAM" id="SSF55961">
    <property type="entry name" value="Bet v1-like"/>
    <property type="match status" value="1"/>
</dbReference>
<dbReference type="InterPro" id="IPR023393">
    <property type="entry name" value="START-like_dom_sf"/>
</dbReference>
<keyword evidence="2" id="KW-1185">Reference proteome</keyword>
<sequence>MCCLEAAVYYRQVKSLLQQISKARILCRDCFVTYLKENDAMQLELTEKTKLEAPPDQIHNWLSDLENWPKINEKIRSISVEGDKCIGELVFKGKTIDFAGMVPEDDDPFKVTCNIVVQTNPEQNRTEHMTVEYEIEPLGRYTRVIERIKFERQIPFWGWLLVKFIMKVGKPTGLTNLQRIKEHIAAESE</sequence>
<dbReference type="InterPro" id="IPR019587">
    <property type="entry name" value="Polyketide_cyclase/dehydratase"/>
</dbReference>
<organism evidence="1 2">
    <name type="scientific">Gimesia algae</name>
    <dbReference type="NCBI Taxonomy" id="2527971"/>
    <lineage>
        <taxon>Bacteria</taxon>
        <taxon>Pseudomonadati</taxon>
        <taxon>Planctomycetota</taxon>
        <taxon>Planctomycetia</taxon>
        <taxon>Planctomycetales</taxon>
        <taxon>Planctomycetaceae</taxon>
        <taxon>Gimesia</taxon>
    </lineage>
</organism>
<evidence type="ECO:0000313" key="1">
    <source>
        <dbReference type="EMBL" id="QDT93505.1"/>
    </source>
</evidence>
<gene>
    <name evidence="1" type="ORF">Pan161_51850</name>
</gene>
<dbReference type="AlphaFoldDB" id="A0A517VKM5"/>
<evidence type="ECO:0008006" key="3">
    <source>
        <dbReference type="Google" id="ProtNLM"/>
    </source>
</evidence>
<name>A0A517VKM5_9PLAN</name>
<dbReference type="EMBL" id="CP036343">
    <property type="protein sequence ID" value="QDT93505.1"/>
    <property type="molecule type" value="Genomic_DNA"/>
</dbReference>
<dbReference type="CDD" id="cd07812">
    <property type="entry name" value="SRPBCC"/>
    <property type="match status" value="1"/>
</dbReference>
<dbReference type="Pfam" id="PF10604">
    <property type="entry name" value="Polyketide_cyc2"/>
    <property type="match status" value="1"/>
</dbReference>
<dbReference type="Gene3D" id="3.30.530.20">
    <property type="match status" value="1"/>
</dbReference>
<dbReference type="OrthoDB" id="288076at2"/>
<dbReference type="KEGG" id="gax:Pan161_51850"/>
<evidence type="ECO:0000313" key="2">
    <source>
        <dbReference type="Proteomes" id="UP000316855"/>
    </source>
</evidence>
<reference evidence="1 2" key="1">
    <citation type="submission" date="2019-02" db="EMBL/GenBank/DDBJ databases">
        <title>Deep-cultivation of Planctomycetes and their phenomic and genomic characterization uncovers novel biology.</title>
        <authorList>
            <person name="Wiegand S."/>
            <person name="Jogler M."/>
            <person name="Boedeker C."/>
            <person name="Pinto D."/>
            <person name="Vollmers J."/>
            <person name="Rivas-Marin E."/>
            <person name="Kohn T."/>
            <person name="Peeters S.H."/>
            <person name="Heuer A."/>
            <person name="Rast P."/>
            <person name="Oberbeckmann S."/>
            <person name="Bunk B."/>
            <person name="Jeske O."/>
            <person name="Meyerdierks A."/>
            <person name="Storesund J.E."/>
            <person name="Kallscheuer N."/>
            <person name="Luecker S."/>
            <person name="Lage O.M."/>
            <person name="Pohl T."/>
            <person name="Merkel B.J."/>
            <person name="Hornburger P."/>
            <person name="Mueller R.-W."/>
            <person name="Bruemmer F."/>
            <person name="Labrenz M."/>
            <person name="Spormann A.M."/>
            <person name="Op den Camp H."/>
            <person name="Overmann J."/>
            <person name="Amann R."/>
            <person name="Jetten M.S.M."/>
            <person name="Mascher T."/>
            <person name="Medema M.H."/>
            <person name="Devos D.P."/>
            <person name="Kaster A.-K."/>
            <person name="Ovreas L."/>
            <person name="Rohde M."/>
            <person name="Galperin M.Y."/>
            <person name="Jogler C."/>
        </authorList>
    </citation>
    <scope>NUCLEOTIDE SEQUENCE [LARGE SCALE GENOMIC DNA]</scope>
    <source>
        <strain evidence="1 2">Pan161</strain>
    </source>
</reference>